<dbReference type="GO" id="GO:0050660">
    <property type="term" value="F:flavin adenine dinucleotide binding"/>
    <property type="evidence" value="ECO:0007669"/>
    <property type="project" value="InterPro"/>
</dbReference>
<protein>
    <submittedName>
        <fullName evidence="10">Electron transfer flavoprotein subunit alpha/FixB family protein</fullName>
    </submittedName>
</protein>
<comment type="subunit">
    <text evidence="2">Heterodimer of an alpha and a beta subunit.</text>
</comment>
<feature type="binding site" evidence="8">
    <location>
        <begin position="245"/>
        <end position="249"/>
    </location>
    <ligand>
        <name>FAD</name>
        <dbReference type="ChEBI" id="CHEBI:57692"/>
    </ligand>
</feature>
<dbReference type="InterPro" id="IPR014731">
    <property type="entry name" value="ETF_asu_C"/>
</dbReference>
<dbReference type="SUPFAM" id="SSF52467">
    <property type="entry name" value="DHS-like NAD/FAD-binding domain"/>
    <property type="match status" value="1"/>
</dbReference>
<evidence type="ECO:0000313" key="10">
    <source>
        <dbReference type="EMBL" id="HCT15281.1"/>
    </source>
</evidence>
<evidence type="ECO:0000256" key="6">
    <source>
        <dbReference type="ARBA" id="ARBA00022982"/>
    </source>
</evidence>
<evidence type="ECO:0000256" key="1">
    <source>
        <dbReference type="ARBA" id="ARBA00005817"/>
    </source>
</evidence>
<dbReference type="Pfam" id="PF00766">
    <property type="entry name" value="ETF_alpha"/>
    <property type="match status" value="1"/>
</dbReference>
<comment type="cofactor">
    <cofactor evidence="8">
        <name>FAD</name>
        <dbReference type="ChEBI" id="CHEBI:57692"/>
    </cofactor>
    <text evidence="8">Binds 1 FAD per dimer.</text>
</comment>
<dbReference type="FunFam" id="3.40.50.1220:FF:000001">
    <property type="entry name" value="Electron transfer flavoprotein, alpha subunit"/>
    <property type="match status" value="1"/>
</dbReference>
<keyword evidence="3" id="KW-0813">Transport</keyword>
<name>A0A3D4T226_9CORY</name>
<organism evidence="10 11">
    <name type="scientific">Corynebacterium nuruki</name>
    <dbReference type="NCBI Taxonomy" id="1032851"/>
    <lineage>
        <taxon>Bacteria</taxon>
        <taxon>Bacillati</taxon>
        <taxon>Actinomycetota</taxon>
        <taxon>Actinomycetes</taxon>
        <taxon>Mycobacteriales</taxon>
        <taxon>Corynebacteriaceae</taxon>
        <taxon>Corynebacterium</taxon>
    </lineage>
</organism>
<dbReference type="Gene3D" id="3.40.50.620">
    <property type="entry name" value="HUPs"/>
    <property type="match status" value="1"/>
</dbReference>
<dbReference type="EMBL" id="DQID01000282">
    <property type="protein sequence ID" value="HCT15281.1"/>
    <property type="molecule type" value="Genomic_DNA"/>
</dbReference>
<dbReference type="InterPro" id="IPR018206">
    <property type="entry name" value="ETF_asu_C_CS"/>
</dbReference>
<sequence>MTNVLVLVEHTQGELKNATRELITAARVFGTVGAVVVGAPGTSEKLQPALAAAGAETVYAAEADFADNHVVTPSVDAVSGLAAQFQVPVIISASAAGNEIAGRVGARVASGVLYDQIEINADRSAKGSIFGGDFTTENTVGGAAPVYTLRSGAVDPVEQAAAGTVQPVELPAPGPTAVTVTNFAPAEQADRPELTEAKIIVSGGRGVAGPEGFHDVVEPLADVLGAAVGASRAAVDADYYPGKFQVGQTGKTVSPNLYIALGISGAIQHKAGMQTSKTIVAVNKDEEAGIFEITDFGVVGDLFKVAPQATEELKKRQ</sequence>
<evidence type="ECO:0000256" key="2">
    <source>
        <dbReference type="ARBA" id="ARBA00011355"/>
    </source>
</evidence>
<dbReference type="PANTHER" id="PTHR43153">
    <property type="entry name" value="ELECTRON TRANSFER FLAVOPROTEIN ALPHA"/>
    <property type="match status" value="1"/>
</dbReference>
<reference evidence="10 11" key="1">
    <citation type="journal article" date="2018" name="Nat. Biotechnol.">
        <title>A standardized bacterial taxonomy based on genome phylogeny substantially revises the tree of life.</title>
        <authorList>
            <person name="Parks D.H."/>
            <person name="Chuvochina M."/>
            <person name="Waite D.W."/>
            <person name="Rinke C."/>
            <person name="Skarshewski A."/>
            <person name="Chaumeil P.A."/>
            <person name="Hugenholtz P."/>
        </authorList>
    </citation>
    <scope>NUCLEOTIDE SEQUENCE [LARGE SCALE GENOMIC DNA]</scope>
    <source>
        <strain evidence="10">UBA11247</strain>
    </source>
</reference>
<dbReference type="Gene3D" id="3.40.50.1220">
    <property type="entry name" value="TPP-binding domain"/>
    <property type="match status" value="1"/>
</dbReference>
<dbReference type="Proteomes" id="UP000261739">
    <property type="component" value="Unassembled WGS sequence"/>
</dbReference>
<feature type="binding site" evidence="8">
    <location>
        <begin position="231"/>
        <end position="232"/>
    </location>
    <ligand>
        <name>FAD</name>
        <dbReference type="ChEBI" id="CHEBI:57692"/>
    </ligand>
</feature>
<dbReference type="AlphaFoldDB" id="A0A3D4T226"/>
<dbReference type="Pfam" id="PF01012">
    <property type="entry name" value="ETF"/>
    <property type="match status" value="1"/>
</dbReference>
<comment type="similarity">
    <text evidence="1">Belongs to the ETF alpha-subunit/FixB family.</text>
</comment>
<evidence type="ECO:0000259" key="9">
    <source>
        <dbReference type="SMART" id="SM00893"/>
    </source>
</evidence>
<dbReference type="GO" id="GO:0033539">
    <property type="term" value="P:fatty acid beta-oxidation using acyl-CoA dehydrogenase"/>
    <property type="evidence" value="ECO:0007669"/>
    <property type="project" value="TreeGrafter"/>
</dbReference>
<dbReference type="InterPro" id="IPR029035">
    <property type="entry name" value="DHS-like_NAD/FAD-binding_dom"/>
</dbReference>
<feature type="binding site" evidence="8">
    <location>
        <position position="283"/>
    </location>
    <ligand>
        <name>FAD</name>
        <dbReference type="ChEBI" id="CHEBI:57692"/>
    </ligand>
</feature>
<evidence type="ECO:0000256" key="4">
    <source>
        <dbReference type="ARBA" id="ARBA00022630"/>
    </source>
</evidence>
<dbReference type="PIRSF" id="PIRSF000089">
    <property type="entry name" value="Electra_flavoP_a"/>
    <property type="match status" value="1"/>
</dbReference>
<dbReference type="SMART" id="SM00893">
    <property type="entry name" value="ETF"/>
    <property type="match status" value="1"/>
</dbReference>
<keyword evidence="6" id="KW-0249">Electron transport</keyword>
<evidence type="ECO:0000256" key="5">
    <source>
        <dbReference type="ARBA" id="ARBA00022827"/>
    </source>
</evidence>
<feature type="binding site" evidence="8">
    <location>
        <begin position="262"/>
        <end position="269"/>
    </location>
    <ligand>
        <name>FAD</name>
        <dbReference type="ChEBI" id="CHEBI:57692"/>
    </ligand>
</feature>
<evidence type="ECO:0000256" key="8">
    <source>
        <dbReference type="PIRSR" id="PIRSR000089-1"/>
    </source>
</evidence>
<comment type="function">
    <text evidence="7">The electron transfer flavoprotein serves as a specific electron acceptor for other dehydrogenases. It transfers the electrons to the main respiratory chain via ETF-ubiquinone oxidoreductase (ETF dehydrogenase).</text>
</comment>
<proteinExistence type="inferred from homology"/>
<evidence type="ECO:0000313" key="11">
    <source>
        <dbReference type="Proteomes" id="UP000261739"/>
    </source>
</evidence>
<accession>A0A3D4T226</accession>
<dbReference type="RefSeq" id="WP_010119217.1">
    <property type="nucleotide sequence ID" value="NZ_DAITTW010000018.1"/>
</dbReference>
<dbReference type="InterPro" id="IPR001308">
    <property type="entry name" value="ETF_a/FixB"/>
</dbReference>
<dbReference type="PROSITE" id="PS00696">
    <property type="entry name" value="ETF_ALPHA"/>
    <property type="match status" value="1"/>
</dbReference>
<gene>
    <name evidence="10" type="ORF">DIW82_10995</name>
</gene>
<keyword evidence="5 8" id="KW-0274">FAD</keyword>
<evidence type="ECO:0000256" key="7">
    <source>
        <dbReference type="ARBA" id="ARBA00025649"/>
    </source>
</evidence>
<keyword evidence="4" id="KW-0285">Flavoprotein</keyword>
<feature type="binding site" evidence="8">
    <location>
        <position position="205"/>
    </location>
    <ligand>
        <name>FAD</name>
        <dbReference type="ChEBI" id="CHEBI:57692"/>
    </ligand>
</feature>
<dbReference type="GO" id="GO:0009055">
    <property type="term" value="F:electron transfer activity"/>
    <property type="evidence" value="ECO:0007669"/>
    <property type="project" value="InterPro"/>
</dbReference>
<dbReference type="STRING" id="863239.GCA_000213935_02302"/>
<dbReference type="SUPFAM" id="SSF52402">
    <property type="entry name" value="Adenine nucleotide alpha hydrolases-like"/>
    <property type="match status" value="1"/>
</dbReference>
<evidence type="ECO:0000256" key="3">
    <source>
        <dbReference type="ARBA" id="ARBA00022448"/>
    </source>
</evidence>
<dbReference type="InterPro" id="IPR014729">
    <property type="entry name" value="Rossmann-like_a/b/a_fold"/>
</dbReference>
<comment type="caution">
    <text evidence="10">The sequence shown here is derived from an EMBL/GenBank/DDBJ whole genome shotgun (WGS) entry which is preliminary data.</text>
</comment>
<feature type="domain" description="Electron transfer flavoprotein alpha/beta-subunit N-terminal" evidence="9">
    <location>
        <begin position="4"/>
        <end position="192"/>
    </location>
</feature>
<dbReference type="InterPro" id="IPR014730">
    <property type="entry name" value="ETF_a/b_N"/>
</dbReference>
<dbReference type="PANTHER" id="PTHR43153:SF1">
    <property type="entry name" value="ELECTRON TRANSFER FLAVOPROTEIN SUBUNIT ALPHA, MITOCHONDRIAL"/>
    <property type="match status" value="1"/>
</dbReference>